<reference evidence="2 3" key="1">
    <citation type="journal article" date="2019" name="Nat. Plants">
        <title>Stout camphor tree genome fills gaps in understanding of flowering plant genome evolution.</title>
        <authorList>
            <person name="Chaw S.M."/>
            <person name="Liu Y.C."/>
            <person name="Wu Y.W."/>
            <person name="Wang H.Y."/>
            <person name="Lin C.I."/>
            <person name="Wu C.S."/>
            <person name="Ke H.M."/>
            <person name="Chang L.Y."/>
            <person name="Hsu C.Y."/>
            <person name="Yang H.T."/>
            <person name="Sudianto E."/>
            <person name="Hsu M.H."/>
            <person name="Wu K.P."/>
            <person name="Wang L.N."/>
            <person name="Leebens-Mack J.H."/>
            <person name="Tsai I.J."/>
        </authorList>
    </citation>
    <scope>NUCLEOTIDE SEQUENCE [LARGE SCALE GENOMIC DNA]</scope>
    <source>
        <strain evidence="3">cv. Chaw 1501</strain>
        <tissue evidence="2">Young leaves</tissue>
    </source>
</reference>
<evidence type="ECO:0000256" key="1">
    <source>
        <dbReference type="SAM" id="MobiDB-lite"/>
    </source>
</evidence>
<keyword evidence="3" id="KW-1185">Reference proteome</keyword>
<dbReference type="PANTHER" id="PTHR35131:SF1">
    <property type="entry name" value="EXPRESSED PROTEIN"/>
    <property type="match status" value="1"/>
</dbReference>
<comment type="caution">
    <text evidence="2">The sequence shown here is derived from an EMBL/GenBank/DDBJ whole genome shotgun (WGS) entry which is preliminary data.</text>
</comment>
<sequence length="110" mass="11822">MEATAPVDIGTRGTVGSLLQQEIEYFKQLELGQCENLEKPRAQISHMVSAGCSSSTTKSGYVTMGKKKKKKKGGGFLPSICSAVDAVNNRQEKTTGLSYKNLKKDGNVHG</sequence>
<protein>
    <submittedName>
        <fullName evidence="2">Uncharacterized protein</fullName>
    </submittedName>
</protein>
<dbReference type="AlphaFoldDB" id="A0A3S3N5C7"/>
<evidence type="ECO:0000313" key="3">
    <source>
        <dbReference type="Proteomes" id="UP000283530"/>
    </source>
</evidence>
<accession>A0A3S3N5C7</accession>
<name>A0A3S3N5C7_9MAGN</name>
<dbReference type="EMBL" id="QPKB01000007">
    <property type="protein sequence ID" value="RWR88565.1"/>
    <property type="molecule type" value="Genomic_DNA"/>
</dbReference>
<dbReference type="OrthoDB" id="783264at2759"/>
<feature type="region of interest" description="Disordered" evidence="1">
    <location>
        <begin position="46"/>
        <end position="73"/>
    </location>
</feature>
<organism evidence="2 3">
    <name type="scientific">Cinnamomum micranthum f. kanehirae</name>
    <dbReference type="NCBI Taxonomy" id="337451"/>
    <lineage>
        <taxon>Eukaryota</taxon>
        <taxon>Viridiplantae</taxon>
        <taxon>Streptophyta</taxon>
        <taxon>Embryophyta</taxon>
        <taxon>Tracheophyta</taxon>
        <taxon>Spermatophyta</taxon>
        <taxon>Magnoliopsida</taxon>
        <taxon>Magnoliidae</taxon>
        <taxon>Laurales</taxon>
        <taxon>Lauraceae</taxon>
        <taxon>Cinnamomum</taxon>
    </lineage>
</organism>
<proteinExistence type="predicted"/>
<gene>
    <name evidence="2" type="ORF">CKAN_01758900</name>
</gene>
<feature type="compositionally biased region" description="Polar residues" evidence="1">
    <location>
        <begin position="51"/>
        <end position="60"/>
    </location>
</feature>
<dbReference type="PANTHER" id="PTHR35131">
    <property type="entry name" value="EXPRESSED PROTEIN"/>
    <property type="match status" value="1"/>
</dbReference>
<dbReference type="Proteomes" id="UP000283530">
    <property type="component" value="Unassembled WGS sequence"/>
</dbReference>
<evidence type="ECO:0000313" key="2">
    <source>
        <dbReference type="EMBL" id="RWR88565.1"/>
    </source>
</evidence>